<dbReference type="InterPro" id="IPR036890">
    <property type="entry name" value="HATPase_C_sf"/>
</dbReference>
<evidence type="ECO:0000313" key="12">
    <source>
        <dbReference type="EMBL" id="CPR17547.1"/>
    </source>
</evidence>
<dbReference type="Pfam" id="PF25323">
    <property type="entry name" value="6TM_PilS"/>
    <property type="match status" value="1"/>
</dbReference>
<dbReference type="PRINTS" id="PR00344">
    <property type="entry name" value="BCTRLSENSOR"/>
</dbReference>
<protein>
    <recommendedName>
        <fullName evidence="3">histidine kinase</fullName>
        <ecNumber evidence="3">2.7.13.3</ecNumber>
    </recommendedName>
</protein>
<comment type="subcellular location">
    <subcellularLocation>
        <location evidence="2">Cell membrane</location>
        <topology evidence="2">Multi-pass membrane protein</topology>
    </subcellularLocation>
</comment>
<dbReference type="GO" id="GO:0000155">
    <property type="term" value="F:phosphorelay sensor kinase activity"/>
    <property type="evidence" value="ECO:0007669"/>
    <property type="project" value="InterPro"/>
</dbReference>
<name>A0A0D6JCZ3_9HYPH</name>
<keyword evidence="8 12" id="KW-0418">Kinase</keyword>
<keyword evidence="10" id="KW-0472">Membrane</keyword>
<dbReference type="InterPro" id="IPR050980">
    <property type="entry name" value="2C_sensor_his_kinase"/>
</dbReference>
<dbReference type="SUPFAM" id="SSF55874">
    <property type="entry name" value="ATPase domain of HSP90 chaperone/DNA topoisomerase II/histidine kinase"/>
    <property type="match status" value="1"/>
</dbReference>
<dbReference type="EC" id="2.7.13.3" evidence="3"/>
<keyword evidence="6 12" id="KW-0808">Transferase</keyword>
<dbReference type="InterPro" id="IPR036097">
    <property type="entry name" value="HisK_dim/P_sf"/>
</dbReference>
<sequence>MLREAQPRELFKLAQISDGQVRLATIVRLRWIAVVGQLLAILVVAFGLKFPVPLAHCLTLIALSAWLNVFLSIRLPGSHRLSPPVAAALLTYDILQLSALLYFTGGIGNPFVVLIVAPVTVSAATLPTRFTIFLGLIALLATYWLTYDYWPLPWYQNLKFELPVLYKFGIFTAMGAGMTFIALYVRRLAKEGREMSAALAATELVLASEQKLHALDGLAAAAAHELGTPLSTIVLVTKELEREFGPDHPHAEDIALLRSQAARCREILQTLTRKPSASDPMHETQSVRELVDEAASPYLEFGKQLRIIASPMEAVEDDAVAKQPVGARQPGVLYGVRNIIENAVDFAASRVDVTASWDADHVVLEISDDGPGFPPELLNALGDPYLTTKSQNAARRSSKTYGLGLGFFIAKTLLERSGATVECGNRTADKGAGAIVRITWPRSFFVAPATWAQSSS</sequence>
<dbReference type="Gene3D" id="1.10.287.130">
    <property type="match status" value="1"/>
</dbReference>
<keyword evidence="10" id="KW-0812">Transmembrane</keyword>
<dbReference type="EMBL" id="LN829119">
    <property type="protein sequence ID" value="CPR17547.1"/>
    <property type="molecule type" value="Genomic_DNA"/>
</dbReference>
<proteinExistence type="predicted"/>
<keyword evidence="4" id="KW-1003">Cell membrane</keyword>
<organism evidence="12 13">
    <name type="scientific">Candidatus Filomicrobium marinum</name>
    <dbReference type="NCBI Taxonomy" id="1608628"/>
    <lineage>
        <taxon>Bacteria</taxon>
        <taxon>Pseudomonadati</taxon>
        <taxon>Pseudomonadota</taxon>
        <taxon>Alphaproteobacteria</taxon>
        <taxon>Hyphomicrobiales</taxon>
        <taxon>Hyphomicrobiaceae</taxon>
        <taxon>Filomicrobium</taxon>
    </lineage>
</organism>
<keyword evidence="13" id="KW-1185">Reference proteome</keyword>
<keyword evidence="10" id="KW-1133">Transmembrane helix</keyword>
<evidence type="ECO:0000313" key="13">
    <source>
        <dbReference type="Proteomes" id="UP000033187"/>
    </source>
</evidence>
<feature type="transmembrane region" description="Helical" evidence="10">
    <location>
        <begin position="133"/>
        <end position="152"/>
    </location>
</feature>
<dbReference type="SMART" id="SM00388">
    <property type="entry name" value="HisKA"/>
    <property type="match status" value="1"/>
</dbReference>
<evidence type="ECO:0000256" key="8">
    <source>
        <dbReference type="ARBA" id="ARBA00022777"/>
    </source>
</evidence>
<dbReference type="SMART" id="SM00387">
    <property type="entry name" value="HATPase_c"/>
    <property type="match status" value="1"/>
</dbReference>
<dbReference type="CDD" id="cd00082">
    <property type="entry name" value="HisKA"/>
    <property type="match status" value="1"/>
</dbReference>
<dbReference type="InterPro" id="IPR047770">
    <property type="entry name" value="RegB"/>
</dbReference>
<evidence type="ECO:0000256" key="9">
    <source>
        <dbReference type="ARBA" id="ARBA00022840"/>
    </source>
</evidence>
<dbReference type="InterPro" id="IPR003661">
    <property type="entry name" value="HisK_dim/P_dom"/>
</dbReference>
<dbReference type="KEGG" id="fil:BN1229_v1_1307"/>
<dbReference type="InterPro" id="IPR003594">
    <property type="entry name" value="HATPase_dom"/>
</dbReference>
<dbReference type="Gene3D" id="3.30.565.10">
    <property type="entry name" value="Histidine kinase-like ATPase, C-terminal domain"/>
    <property type="match status" value="1"/>
</dbReference>
<dbReference type="Pfam" id="PF00512">
    <property type="entry name" value="HisKA"/>
    <property type="match status" value="1"/>
</dbReference>
<evidence type="ECO:0000256" key="10">
    <source>
        <dbReference type="SAM" id="Phobius"/>
    </source>
</evidence>
<evidence type="ECO:0000256" key="3">
    <source>
        <dbReference type="ARBA" id="ARBA00012438"/>
    </source>
</evidence>
<dbReference type="PROSITE" id="PS50109">
    <property type="entry name" value="HIS_KIN"/>
    <property type="match status" value="1"/>
</dbReference>
<dbReference type="Proteomes" id="UP000033187">
    <property type="component" value="Chromosome 1"/>
</dbReference>
<feature type="domain" description="Histidine kinase" evidence="11">
    <location>
        <begin position="221"/>
        <end position="444"/>
    </location>
</feature>
<feature type="transmembrane region" description="Helical" evidence="10">
    <location>
        <begin position="164"/>
        <end position="185"/>
    </location>
</feature>
<dbReference type="RefSeq" id="WP_244465019.1">
    <property type="nucleotide sequence ID" value="NZ_LN829118.1"/>
</dbReference>
<dbReference type="Pfam" id="PF02518">
    <property type="entry name" value="HATPase_c"/>
    <property type="match status" value="1"/>
</dbReference>
<reference evidence="13" key="1">
    <citation type="submission" date="2015-02" db="EMBL/GenBank/DDBJ databases">
        <authorList>
            <person name="Chooi Y.-H."/>
        </authorList>
    </citation>
    <scope>NUCLEOTIDE SEQUENCE [LARGE SCALE GENOMIC DNA]</scope>
    <source>
        <strain evidence="13">strain Y</strain>
    </source>
</reference>
<dbReference type="NCBIfam" id="NF033792">
    <property type="entry name" value="ActS_PrrB_HisK"/>
    <property type="match status" value="1"/>
</dbReference>
<keyword evidence="5" id="KW-0597">Phosphoprotein</keyword>
<dbReference type="InterPro" id="IPR005467">
    <property type="entry name" value="His_kinase_dom"/>
</dbReference>
<dbReference type="InterPro" id="IPR004358">
    <property type="entry name" value="Sig_transdc_His_kin-like_C"/>
</dbReference>
<evidence type="ECO:0000256" key="1">
    <source>
        <dbReference type="ARBA" id="ARBA00000085"/>
    </source>
</evidence>
<dbReference type="KEGG" id="fiy:BN1229_v1_1306"/>
<dbReference type="AlphaFoldDB" id="A0A0D6JCZ3"/>
<dbReference type="PANTHER" id="PTHR44936:SF10">
    <property type="entry name" value="SENSOR PROTEIN RSTB"/>
    <property type="match status" value="1"/>
</dbReference>
<accession>A0A0D6JCZ3</accession>
<feature type="transmembrane region" description="Helical" evidence="10">
    <location>
        <begin position="53"/>
        <end position="73"/>
    </location>
</feature>
<evidence type="ECO:0000256" key="6">
    <source>
        <dbReference type="ARBA" id="ARBA00022679"/>
    </source>
</evidence>
<evidence type="ECO:0000256" key="5">
    <source>
        <dbReference type="ARBA" id="ARBA00022553"/>
    </source>
</evidence>
<evidence type="ECO:0000256" key="7">
    <source>
        <dbReference type="ARBA" id="ARBA00022741"/>
    </source>
</evidence>
<dbReference type="GO" id="GO:0005886">
    <property type="term" value="C:plasma membrane"/>
    <property type="evidence" value="ECO:0007669"/>
    <property type="project" value="UniProtKB-SubCell"/>
</dbReference>
<dbReference type="PANTHER" id="PTHR44936">
    <property type="entry name" value="SENSOR PROTEIN CREC"/>
    <property type="match status" value="1"/>
</dbReference>
<dbReference type="GO" id="GO:0005524">
    <property type="term" value="F:ATP binding"/>
    <property type="evidence" value="ECO:0007669"/>
    <property type="project" value="UniProtKB-KW"/>
</dbReference>
<dbReference type="SUPFAM" id="SSF47384">
    <property type="entry name" value="Homodimeric domain of signal transducing histidine kinase"/>
    <property type="match status" value="1"/>
</dbReference>
<keyword evidence="7" id="KW-0547">Nucleotide-binding</keyword>
<keyword evidence="9" id="KW-0067">ATP-binding</keyword>
<gene>
    <name evidence="12" type="primary">regB</name>
    <name evidence="12" type="ORF">YBN1229_v1_1306</name>
</gene>
<evidence type="ECO:0000256" key="2">
    <source>
        <dbReference type="ARBA" id="ARBA00004651"/>
    </source>
</evidence>
<evidence type="ECO:0000259" key="11">
    <source>
        <dbReference type="PROSITE" id="PS50109"/>
    </source>
</evidence>
<feature type="transmembrane region" description="Helical" evidence="10">
    <location>
        <begin position="29"/>
        <end position="47"/>
    </location>
</feature>
<evidence type="ECO:0000256" key="4">
    <source>
        <dbReference type="ARBA" id="ARBA00022475"/>
    </source>
</evidence>
<comment type="catalytic activity">
    <reaction evidence="1">
        <text>ATP + protein L-histidine = ADP + protein N-phospho-L-histidine.</text>
        <dbReference type="EC" id="2.7.13.3"/>
    </reaction>
</comment>